<keyword evidence="4" id="KW-1185">Reference proteome</keyword>
<evidence type="ECO:0000256" key="1">
    <source>
        <dbReference type="SAM" id="SignalP"/>
    </source>
</evidence>
<accession>A0A815KAT4</accession>
<keyword evidence="1" id="KW-0732">Signal</keyword>
<dbReference type="Proteomes" id="UP000663852">
    <property type="component" value="Unassembled WGS sequence"/>
</dbReference>
<feature type="chain" id="PRO_5036411868" evidence="1">
    <location>
        <begin position="24"/>
        <end position="97"/>
    </location>
</feature>
<evidence type="ECO:0000313" key="3">
    <source>
        <dbReference type="EMBL" id="CAF1393254.1"/>
    </source>
</evidence>
<protein>
    <submittedName>
        <fullName evidence="3">Uncharacterized protein</fullName>
    </submittedName>
</protein>
<dbReference type="AlphaFoldDB" id="A0A815KAT4"/>
<comment type="caution">
    <text evidence="3">The sequence shown here is derived from an EMBL/GenBank/DDBJ whole genome shotgun (WGS) entry which is preliminary data.</text>
</comment>
<gene>
    <name evidence="2" type="ORF">EDS130_LOCUS5580</name>
    <name evidence="3" type="ORF">XAT740_LOCUS33722</name>
</gene>
<sequence length="97" mass="11565">MHPINILLVFFVGYLTLLTMTYALSINTHQQRPSSLADTRVKRSLEHKRFYDFGARSVHNDELEEVNDAFNRLRRFYDFGAKKRFYDFGSKKKRSNE</sequence>
<evidence type="ECO:0000313" key="4">
    <source>
        <dbReference type="Proteomes" id="UP000663828"/>
    </source>
</evidence>
<feature type="signal peptide" evidence="1">
    <location>
        <begin position="1"/>
        <end position="23"/>
    </location>
</feature>
<dbReference type="EMBL" id="CAJNOJ010000015">
    <property type="protein sequence ID" value="CAF0815568.1"/>
    <property type="molecule type" value="Genomic_DNA"/>
</dbReference>
<dbReference type="Proteomes" id="UP000663828">
    <property type="component" value="Unassembled WGS sequence"/>
</dbReference>
<proteinExistence type="predicted"/>
<organism evidence="3 4">
    <name type="scientific">Adineta ricciae</name>
    <name type="common">Rotifer</name>
    <dbReference type="NCBI Taxonomy" id="249248"/>
    <lineage>
        <taxon>Eukaryota</taxon>
        <taxon>Metazoa</taxon>
        <taxon>Spiralia</taxon>
        <taxon>Gnathifera</taxon>
        <taxon>Rotifera</taxon>
        <taxon>Eurotatoria</taxon>
        <taxon>Bdelloidea</taxon>
        <taxon>Adinetida</taxon>
        <taxon>Adinetidae</taxon>
        <taxon>Adineta</taxon>
    </lineage>
</organism>
<dbReference type="OrthoDB" id="10011213at2759"/>
<reference evidence="3" key="1">
    <citation type="submission" date="2021-02" db="EMBL/GenBank/DDBJ databases">
        <authorList>
            <person name="Nowell W R."/>
        </authorList>
    </citation>
    <scope>NUCLEOTIDE SEQUENCE</scope>
</reference>
<dbReference type="EMBL" id="CAJNOR010003242">
    <property type="protein sequence ID" value="CAF1393254.1"/>
    <property type="molecule type" value="Genomic_DNA"/>
</dbReference>
<name>A0A815KAT4_ADIRI</name>
<evidence type="ECO:0000313" key="2">
    <source>
        <dbReference type="EMBL" id="CAF0815568.1"/>
    </source>
</evidence>